<accession>A0ACB7YRP4</accession>
<name>A0ACB7YRP4_9ERIC</name>
<evidence type="ECO:0000313" key="1">
    <source>
        <dbReference type="EMBL" id="KAH7855837.1"/>
    </source>
</evidence>
<organism evidence="1 2">
    <name type="scientific">Vaccinium darrowii</name>
    <dbReference type="NCBI Taxonomy" id="229202"/>
    <lineage>
        <taxon>Eukaryota</taxon>
        <taxon>Viridiplantae</taxon>
        <taxon>Streptophyta</taxon>
        <taxon>Embryophyta</taxon>
        <taxon>Tracheophyta</taxon>
        <taxon>Spermatophyta</taxon>
        <taxon>Magnoliopsida</taxon>
        <taxon>eudicotyledons</taxon>
        <taxon>Gunneridae</taxon>
        <taxon>Pentapetalae</taxon>
        <taxon>asterids</taxon>
        <taxon>Ericales</taxon>
        <taxon>Ericaceae</taxon>
        <taxon>Vaccinioideae</taxon>
        <taxon>Vaccinieae</taxon>
        <taxon>Vaccinium</taxon>
    </lineage>
</organism>
<protein>
    <submittedName>
        <fullName evidence="1">Uncharacterized protein</fullName>
    </submittedName>
</protein>
<dbReference type="Proteomes" id="UP000828048">
    <property type="component" value="Chromosome 11"/>
</dbReference>
<comment type="caution">
    <text evidence="1">The sequence shown here is derived from an EMBL/GenBank/DDBJ whole genome shotgun (WGS) entry which is preliminary data.</text>
</comment>
<proteinExistence type="predicted"/>
<reference evidence="1 2" key="1">
    <citation type="journal article" date="2021" name="Hortic Res">
        <title>High-quality reference genome and annotation aids understanding of berry development for evergreen blueberry (Vaccinium darrowii).</title>
        <authorList>
            <person name="Yu J."/>
            <person name="Hulse-Kemp A.M."/>
            <person name="Babiker E."/>
            <person name="Staton M."/>
        </authorList>
    </citation>
    <scope>NUCLEOTIDE SEQUENCE [LARGE SCALE GENOMIC DNA]</scope>
    <source>
        <strain evidence="2">cv. NJ 8807/NJ 8810</strain>
        <tissue evidence="1">Young leaf</tissue>
    </source>
</reference>
<dbReference type="EMBL" id="CM037161">
    <property type="protein sequence ID" value="KAH7855837.1"/>
    <property type="molecule type" value="Genomic_DNA"/>
</dbReference>
<gene>
    <name evidence="1" type="ORF">Vadar_029547</name>
</gene>
<sequence>MVLKKIALAEEGEIPRNVIREASLLLDLQHENIVRVSVLGDRLDRVLVDEDSVYMALEYLPMDLSVHLAWHFDKYPALARVVTLGYRAPEVLMGSSQYLSSIDMWSLGCIF</sequence>
<evidence type="ECO:0000313" key="2">
    <source>
        <dbReference type="Proteomes" id="UP000828048"/>
    </source>
</evidence>
<keyword evidence="2" id="KW-1185">Reference proteome</keyword>